<dbReference type="InterPro" id="IPR026002">
    <property type="entry name" value="ATC_hydrolase-like"/>
</dbReference>
<gene>
    <name evidence="1" type="ORF">SDC9_109672</name>
</gene>
<proteinExistence type="predicted"/>
<accession>A0A645BLU2</accession>
<comment type="caution">
    <text evidence="1">The sequence shown here is derived from an EMBL/GenBank/DDBJ whole genome shotgun (WGS) entry which is preliminary data.</text>
</comment>
<organism evidence="1">
    <name type="scientific">bioreactor metagenome</name>
    <dbReference type="NCBI Taxonomy" id="1076179"/>
    <lineage>
        <taxon>unclassified sequences</taxon>
        <taxon>metagenomes</taxon>
        <taxon>ecological metagenomes</taxon>
    </lineage>
</organism>
<evidence type="ECO:0008006" key="2">
    <source>
        <dbReference type="Google" id="ProtNLM"/>
    </source>
</evidence>
<dbReference type="AlphaFoldDB" id="A0A645BLU2"/>
<dbReference type="Pfam" id="PF14196">
    <property type="entry name" value="ATC_hydrolase"/>
    <property type="match status" value="1"/>
</dbReference>
<name>A0A645BLU2_9ZZZZ</name>
<dbReference type="EMBL" id="VSSQ01019049">
    <property type="protein sequence ID" value="MPM62794.1"/>
    <property type="molecule type" value="Genomic_DNA"/>
</dbReference>
<reference evidence="1" key="1">
    <citation type="submission" date="2019-08" db="EMBL/GenBank/DDBJ databases">
        <authorList>
            <person name="Kucharzyk K."/>
            <person name="Murdoch R.W."/>
            <person name="Higgins S."/>
            <person name="Loffler F."/>
        </authorList>
    </citation>
    <scope>NUCLEOTIDE SEQUENCE</scope>
</reference>
<evidence type="ECO:0000313" key="1">
    <source>
        <dbReference type="EMBL" id="MPM62794.1"/>
    </source>
</evidence>
<protein>
    <recommendedName>
        <fullName evidence="2">L-2-amino-thiazoline-4-carboxylic acid hydrolase</fullName>
    </recommendedName>
</protein>
<sequence>MDIVLSSASHHAMLFAFMAKEAIDTFGEKGKKAVSAGVNRYGEQRGHRMALRTLADENELNVENYLVYGEWEAFPGQMDLRFPTYSPEVRMQNYRCPWYTEWSKRGLEKYGRYYCRDVDAALARGYNGMKLNLLANRMIGDECCDFTFQNCQIAPERMEAFRAKCAKIGKKAKMPWEYHVGHIYKTMKEAIISAFGAEGEAVVAQALESYRMEYGDEAKALVLQYADIDYDVMPAYVGIEGEAKV</sequence>